<evidence type="ECO:0000313" key="2">
    <source>
        <dbReference type="Proteomes" id="UP000257109"/>
    </source>
</evidence>
<gene>
    <name evidence="1" type="ORF">CR513_48469</name>
</gene>
<name>A0A371F1J7_MUCPR</name>
<protein>
    <submittedName>
        <fullName evidence="1">Uncharacterized protein</fullName>
    </submittedName>
</protein>
<feature type="non-terminal residue" evidence="1">
    <location>
        <position position="1"/>
    </location>
</feature>
<evidence type="ECO:0000313" key="1">
    <source>
        <dbReference type="EMBL" id="RDX72094.1"/>
    </source>
</evidence>
<sequence>MVSKETYPTWFRLSADRRIRVGLTLFRTKKQETRGLDASEIKTEIKLRIPNNQGPSGSVTLVHSPYQPPGLDSVTPSSMTIAMVDGGGPPLLARTLRIKSTRGDVAAELEPRWPLSGWLTWNVPLGFTPYWAALFTRLSRSWVFFGWAKSLGWTCNERIGKSKEKDHDDNRVTTTTSDDLVIL</sequence>
<keyword evidence="2" id="KW-1185">Reference proteome</keyword>
<accession>A0A371F1J7</accession>
<reference evidence="1" key="1">
    <citation type="submission" date="2018-05" db="EMBL/GenBank/DDBJ databases">
        <title>Draft genome of Mucuna pruriens seed.</title>
        <authorList>
            <person name="Nnadi N.E."/>
            <person name="Vos R."/>
            <person name="Hasami M.H."/>
            <person name="Devisetty U.K."/>
            <person name="Aguiy J.C."/>
        </authorList>
    </citation>
    <scope>NUCLEOTIDE SEQUENCE [LARGE SCALE GENOMIC DNA]</scope>
    <source>
        <strain evidence="1">JCA_2017</strain>
    </source>
</reference>
<dbReference type="EMBL" id="QJKJ01011071">
    <property type="protein sequence ID" value="RDX72094.1"/>
    <property type="molecule type" value="Genomic_DNA"/>
</dbReference>
<comment type="caution">
    <text evidence="1">The sequence shown here is derived from an EMBL/GenBank/DDBJ whole genome shotgun (WGS) entry which is preliminary data.</text>
</comment>
<organism evidence="1 2">
    <name type="scientific">Mucuna pruriens</name>
    <name type="common">Velvet bean</name>
    <name type="synonym">Dolichos pruriens</name>
    <dbReference type="NCBI Taxonomy" id="157652"/>
    <lineage>
        <taxon>Eukaryota</taxon>
        <taxon>Viridiplantae</taxon>
        <taxon>Streptophyta</taxon>
        <taxon>Embryophyta</taxon>
        <taxon>Tracheophyta</taxon>
        <taxon>Spermatophyta</taxon>
        <taxon>Magnoliopsida</taxon>
        <taxon>eudicotyledons</taxon>
        <taxon>Gunneridae</taxon>
        <taxon>Pentapetalae</taxon>
        <taxon>rosids</taxon>
        <taxon>fabids</taxon>
        <taxon>Fabales</taxon>
        <taxon>Fabaceae</taxon>
        <taxon>Papilionoideae</taxon>
        <taxon>50 kb inversion clade</taxon>
        <taxon>NPAAA clade</taxon>
        <taxon>indigoferoid/millettioid clade</taxon>
        <taxon>Phaseoleae</taxon>
        <taxon>Mucuna</taxon>
    </lineage>
</organism>
<proteinExistence type="predicted"/>
<dbReference type="Proteomes" id="UP000257109">
    <property type="component" value="Unassembled WGS sequence"/>
</dbReference>
<dbReference type="AlphaFoldDB" id="A0A371F1J7"/>